<proteinExistence type="predicted"/>
<gene>
    <name evidence="1" type="ORF">RM190_06175</name>
</gene>
<dbReference type="Proteomes" id="UP001251085">
    <property type="component" value="Unassembled WGS sequence"/>
</dbReference>
<keyword evidence="1" id="KW-0969">Cilium</keyword>
<keyword evidence="1" id="KW-0282">Flagellum</keyword>
<evidence type="ECO:0000313" key="1">
    <source>
        <dbReference type="EMBL" id="MDT1061442.1"/>
    </source>
</evidence>
<accession>A0ABU3EB42</accession>
<dbReference type="InterPro" id="IPR010845">
    <property type="entry name" value="FlaF"/>
</dbReference>
<keyword evidence="2" id="KW-1185">Reference proteome</keyword>
<name>A0ABU3EB42_9RHOB</name>
<comment type="caution">
    <text evidence="1">The sequence shown here is derived from an EMBL/GenBank/DDBJ whole genome shotgun (WGS) entry which is preliminary data.</text>
</comment>
<keyword evidence="1" id="KW-0966">Cell projection</keyword>
<sequence>MNAIMPFAERAYGSPALRGAKDMEYDAFSRVTRMLHLAPRECRSDATVVAVSRNNELWTLLATDLADPANGIEDQVKAGLISLAIFSLRHGQSVLSGKATTDALIDVNLAVMKGLRGEGAA</sequence>
<dbReference type="EMBL" id="JAVRQI010000004">
    <property type="protein sequence ID" value="MDT1061442.1"/>
    <property type="molecule type" value="Genomic_DNA"/>
</dbReference>
<evidence type="ECO:0000313" key="2">
    <source>
        <dbReference type="Proteomes" id="UP001251085"/>
    </source>
</evidence>
<protein>
    <submittedName>
        <fullName evidence="1">Flagellar biosynthesis regulator FlaF</fullName>
    </submittedName>
</protein>
<dbReference type="Pfam" id="PF07309">
    <property type="entry name" value="FlaF"/>
    <property type="match status" value="1"/>
</dbReference>
<organism evidence="1 2">
    <name type="scientific">Paracoccus broussonetiae</name>
    <dbReference type="NCBI Taxonomy" id="3075834"/>
    <lineage>
        <taxon>Bacteria</taxon>
        <taxon>Pseudomonadati</taxon>
        <taxon>Pseudomonadota</taxon>
        <taxon>Alphaproteobacteria</taxon>
        <taxon>Rhodobacterales</taxon>
        <taxon>Paracoccaceae</taxon>
        <taxon>Paracoccus</taxon>
    </lineage>
</organism>
<reference evidence="2" key="1">
    <citation type="submission" date="2023-07" db="EMBL/GenBank/DDBJ databases">
        <title>Characterization of two Paracoccaceae strains isolated from Phycosphere and proposal of Xinfangfangia lacusdiani sp. nov.</title>
        <authorList>
            <person name="Deng Y."/>
            <person name="Zhang Y.Q."/>
        </authorList>
    </citation>
    <scope>NUCLEOTIDE SEQUENCE [LARGE SCALE GENOMIC DNA]</scope>
    <source>
        <strain evidence="2">CPCC 101403</strain>
    </source>
</reference>